<dbReference type="PRINTS" id="PR00035">
    <property type="entry name" value="HTHGNTR"/>
</dbReference>
<dbReference type="Proteomes" id="UP000249354">
    <property type="component" value="Unassembled WGS sequence"/>
</dbReference>
<dbReference type="Gene3D" id="3.40.1410.10">
    <property type="entry name" value="Chorismate lyase-like"/>
    <property type="match status" value="1"/>
</dbReference>
<reference evidence="5 6" key="2">
    <citation type="submission" date="2018-06" db="EMBL/GenBank/DDBJ databases">
        <title>Metagenomic assembly of (sub)arctic Cyanobacteria and their associated microbiome from non-axenic cultures.</title>
        <authorList>
            <person name="Baurain D."/>
        </authorList>
    </citation>
    <scope>NUCLEOTIDE SEQUENCE [LARGE SCALE GENOMIC DNA]</scope>
    <source>
        <strain evidence="5">ULC129bin1</strain>
    </source>
</reference>
<evidence type="ECO:0000256" key="1">
    <source>
        <dbReference type="ARBA" id="ARBA00023015"/>
    </source>
</evidence>
<dbReference type="GO" id="GO:0003700">
    <property type="term" value="F:DNA-binding transcription factor activity"/>
    <property type="evidence" value="ECO:0007669"/>
    <property type="project" value="InterPro"/>
</dbReference>
<dbReference type="GO" id="GO:0003677">
    <property type="term" value="F:DNA binding"/>
    <property type="evidence" value="ECO:0007669"/>
    <property type="project" value="UniProtKB-KW"/>
</dbReference>
<evidence type="ECO:0000256" key="2">
    <source>
        <dbReference type="ARBA" id="ARBA00023125"/>
    </source>
</evidence>
<dbReference type="PANTHER" id="PTHR44846:SF1">
    <property type="entry name" value="MANNOSYL-D-GLYCERATE TRANSPORT_METABOLISM SYSTEM REPRESSOR MNGR-RELATED"/>
    <property type="match status" value="1"/>
</dbReference>
<dbReference type="CDD" id="cd07377">
    <property type="entry name" value="WHTH_GntR"/>
    <property type="match status" value="1"/>
</dbReference>
<dbReference type="EMBL" id="QBMC01000115">
    <property type="protein sequence ID" value="PZO13935.1"/>
    <property type="molecule type" value="Genomic_DNA"/>
</dbReference>
<dbReference type="GO" id="GO:0045892">
    <property type="term" value="P:negative regulation of DNA-templated transcription"/>
    <property type="evidence" value="ECO:0007669"/>
    <property type="project" value="TreeGrafter"/>
</dbReference>
<dbReference type="SMART" id="SM00345">
    <property type="entry name" value="HTH_GNTR"/>
    <property type="match status" value="1"/>
</dbReference>
<proteinExistence type="predicted"/>
<reference evidence="6" key="1">
    <citation type="submission" date="2018-04" db="EMBL/GenBank/DDBJ databases">
        <authorList>
            <person name="Cornet L."/>
        </authorList>
    </citation>
    <scope>NUCLEOTIDE SEQUENCE [LARGE SCALE GENOMIC DNA]</scope>
</reference>
<organism evidence="5 6">
    <name type="scientific">Leptolyngbya foveolarum</name>
    <dbReference type="NCBI Taxonomy" id="47253"/>
    <lineage>
        <taxon>Bacteria</taxon>
        <taxon>Bacillati</taxon>
        <taxon>Cyanobacteriota</taxon>
        <taxon>Cyanophyceae</taxon>
        <taxon>Leptolyngbyales</taxon>
        <taxon>Leptolyngbyaceae</taxon>
        <taxon>Leptolyngbya group</taxon>
        <taxon>Leptolyngbya</taxon>
    </lineage>
</organism>
<dbReference type="InterPro" id="IPR011663">
    <property type="entry name" value="UTRA"/>
</dbReference>
<dbReference type="SUPFAM" id="SSF46785">
    <property type="entry name" value="Winged helix' DNA-binding domain"/>
    <property type="match status" value="1"/>
</dbReference>
<sequence length="242" mass="26761">MSNAAPIYIQIADRLRHHIQAQVYQVGDQLPPESQLSQQFSVNRHTLRQAIALLRQEGLLRAERGRGTFVAAPIRYAIGQRVRYNEALKAQGHIAQFTLLRAIQVPAEISVATGLAISPGNPVALIERLGMADGEPISVGSGYFPLAFFPDLLTDESLATLEKTGSISKWLAERYGVDHIRRRTAVSARLVQPEDAKLLQLSLNQPILLAESINVDQTGRLIEYGVARMRGDRMELVFDNTA</sequence>
<evidence type="ECO:0000313" key="6">
    <source>
        <dbReference type="Proteomes" id="UP000249354"/>
    </source>
</evidence>
<dbReference type="InterPro" id="IPR036388">
    <property type="entry name" value="WH-like_DNA-bd_sf"/>
</dbReference>
<dbReference type="InterPro" id="IPR050679">
    <property type="entry name" value="Bact_HTH_transcr_reg"/>
</dbReference>
<dbReference type="InterPro" id="IPR028978">
    <property type="entry name" value="Chorismate_lyase_/UTRA_dom_sf"/>
</dbReference>
<keyword evidence="3" id="KW-0804">Transcription</keyword>
<dbReference type="NCBIfam" id="TIGR02325">
    <property type="entry name" value="C_P_lyase_phnF"/>
    <property type="match status" value="1"/>
</dbReference>
<dbReference type="PANTHER" id="PTHR44846">
    <property type="entry name" value="MANNOSYL-D-GLYCERATE TRANSPORT/METABOLISM SYSTEM REPRESSOR MNGR-RELATED"/>
    <property type="match status" value="1"/>
</dbReference>
<dbReference type="InterPro" id="IPR012702">
    <property type="entry name" value="CP_lyase_PhnF"/>
</dbReference>
<feature type="domain" description="HTH gntR-type" evidence="4">
    <location>
        <begin position="5"/>
        <end position="73"/>
    </location>
</feature>
<dbReference type="AlphaFoldDB" id="A0A2W4VW32"/>
<name>A0A2W4VW32_9CYAN</name>
<keyword evidence="1" id="KW-0805">Transcription regulation</keyword>
<dbReference type="SMART" id="SM00866">
    <property type="entry name" value="UTRA"/>
    <property type="match status" value="1"/>
</dbReference>
<keyword evidence="2" id="KW-0238">DNA-binding</keyword>
<dbReference type="Pfam" id="PF07702">
    <property type="entry name" value="UTRA"/>
    <property type="match status" value="1"/>
</dbReference>
<dbReference type="Pfam" id="PF00392">
    <property type="entry name" value="GntR"/>
    <property type="match status" value="1"/>
</dbReference>
<gene>
    <name evidence="5" type="primary">phnF</name>
    <name evidence="5" type="ORF">DCF25_15430</name>
</gene>
<dbReference type="PROSITE" id="PS50949">
    <property type="entry name" value="HTH_GNTR"/>
    <property type="match status" value="1"/>
</dbReference>
<dbReference type="InterPro" id="IPR000524">
    <property type="entry name" value="Tscrpt_reg_HTH_GntR"/>
</dbReference>
<evidence type="ECO:0000313" key="5">
    <source>
        <dbReference type="EMBL" id="PZO13935.1"/>
    </source>
</evidence>
<evidence type="ECO:0000256" key="3">
    <source>
        <dbReference type="ARBA" id="ARBA00023163"/>
    </source>
</evidence>
<protein>
    <submittedName>
        <fullName evidence="5">Phosphonate metabolism transcriptional regulator PhnF</fullName>
    </submittedName>
</protein>
<comment type="caution">
    <text evidence="5">The sequence shown here is derived from an EMBL/GenBank/DDBJ whole genome shotgun (WGS) entry which is preliminary data.</text>
</comment>
<dbReference type="SUPFAM" id="SSF64288">
    <property type="entry name" value="Chorismate lyase-like"/>
    <property type="match status" value="1"/>
</dbReference>
<evidence type="ECO:0000259" key="4">
    <source>
        <dbReference type="PROSITE" id="PS50949"/>
    </source>
</evidence>
<dbReference type="InterPro" id="IPR036390">
    <property type="entry name" value="WH_DNA-bd_sf"/>
</dbReference>
<accession>A0A2W4VW32</accession>
<dbReference type="Gene3D" id="1.10.10.10">
    <property type="entry name" value="Winged helix-like DNA-binding domain superfamily/Winged helix DNA-binding domain"/>
    <property type="match status" value="1"/>
</dbReference>